<dbReference type="GO" id="GO:0033942">
    <property type="term" value="F:4-alpha-D-(1-&gt;4)-alpha-D-glucanotrehalose trehalohydrolase activity"/>
    <property type="evidence" value="ECO:0007669"/>
    <property type="project" value="UniProtKB-EC"/>
</dbReference>
<dbReference type="SUPFAM" id="SSF81296">
    <property type="entry name" value="E set domains"/>
    <property type="match status" value="1"/>
</dbReference>
<dbReference type="SMART" id="SM00642">
    <property type="entry name" value="Aamy"/>
    <property type="match status" value="1"/>
</dbReference>
<evidence type="ECO:0000256" key="16">
    <source>
        <dbReference type="PIRSR" id="PIRSR006337-1"/>
    </source>
</evidence>
<dbReference type="AlphaFoldDB" id="A0A9X5I5Z4"/>
<organism evidence="20 21">
    <name type="scientific">Scytonema millei VB511283</name>
    <dbReference type="NCBI Taxonomy" id="1245923"/>
    <lineage>
        <taxon>Bacteria</taxon>
        <taxon>Bacillati</taxon>
        <taxon>Cyanobacteriota</taxon>
        <taxon>Cyanophyceae</taxon>
        <taxon>Nostocales</taxon>
        <taxon>Scytonemataceae</taxon>
        <taxon>Scytonema</taxon>
    </lineage>
</organism>
<evidence type="ECO:0000256" key="1">
    <source>
        <dbReference type="ARBA" id="ARBA00000826"/>
    </source>
</evidence>
<dbReference type="Gene3D" id="2.60.40.10">
    <property type="entry name" value="Immunoglobulins"/>
    <property type="match status" value="1"/>
</dbReference>
<evidence type="ECO:0000256" key="18">
    <source>
        <dbReference type="PIRSR" id="PIRSR006337-3"/>
    </source>
</evidence>
<dbReference type="Pfam" id="PF02806">
    <property type="entry name" value="Alpha-amylase_C"/>
    <property type="match status" value="1"/>
</dbReference>
<evidence type="ECO:0000256" key="10">
    <source>
        <dbReference type="ARBA" id="ARBA00023295"/>
    </source>
</evidence>
<feature type="active site" description="Nucleophile" evidence="16">
    <location>
        <position position="266"/>
    </location>
</feature>
<dbReference type="Gene3D" id="2.60.40.1180">
    <property type="entry name" value="Golgi alpha-mannosidase II"/>
    <property type="match status" value="1"/>
</dbReference>
<keyword evidence="9" id="KW-0119">Carbohydrate metabolism</keyword>
<keyword evidence="10 15" id="KW-0326">Glycosidase</keyword>
<dbReference type="SUPFAM" id="SSF51445">
    <property type="entry name" value="(Trans)glycosidases"/>
    <property type="match status" value="1"/>
</dbReference>
<name>A0A9X5I5Z4_9CYAN</name>
<evidence type="ECO:0000256" key="3">
    <source>
        <dbReference type="ARBA" id="ARBA00005199"/>
    </source>
</evidence>
<dbReference type="NCBIfam" id="TIGR02402">
    <property type="entry name" value="trehalose_TreZ"/>
    <property type="match status" value="1"/>
</dbReference>
<feature type="binding site" evidence="17">
    <location>
        <begin position="397"/>
        <end position="402"/>
    </location>
    <ligand>
        <name>substrate</name>
    </ligand>
</feature>
<feature type="binding site" evidence="17">
    <location>
        <begin position="264"/>
        <end position="269"/>
    </location>
    <ligand>
        <name>substrate</name>
    </ligand>
</feature>
<evidence type="ECO:0000256" key="11">
    <source>
        <dbReference type="ARBA" id="ARBA00032057"/>
    </source>
</evidence>
<gene>
    <name evidence="20" type="primary">treZ</name>
    <name evidence="20" type="ORF">QH73_0018155</name>
</gene>
<evidence type="ECO:0000256" key="8">
    <source>
        <dbReference type="ARBA" id="ARBA00022801"/>
    </source>
</evidence>
<evidence type="ECO:0000313" key="20">
    <source>
        <dbReference type="EMBL" id="NHC36541.1"/>
    </source>
</evidence>
<dbReference type="InterPro" id="IPR012768">
    <property type="entry name" value="Trehalose_TreZ"/>
</dbReference>
<feature type="site" description="Transition state stabilizer" evidence="18">
    <location>
        <position position="398"/>
    </location>
</feature>
<dbReference type="RefSeq" id="WP_039716019.1">
    <property type="nucleotide sequence ID" value="NZ_JTJC03000005.1"/>
</dbReference>
<evidence type="ECO:0000256" key="4">
    <source>
        <dbReference type="ARBA" id="ARBA00009000"/>
    </source>
</evidence>
<dbReference type="InterPro" id="IPR006048">
    <property type="entry name" value="A-amylase/branching_C"/>
</dbReference>
<feature type="active site" description="Proton donor" evidence="16">
    <location>
        <position position="303"/>
    </location>
</feature>
<dbReference type="GO" id="GO:0005737">
    <property type="term" value="C:cytoplasm"/>
    <property type="evidence" value="ECO:0007669"/>
    <property type="project" value="UniProtKB-SubCell"/>
</dbReference>
<dbReference type="SUPFAM" id="SSF51011">
    <property type="entry name" value="Glycosyl hydrolase domain"/>
    <property type="match status" value="1"/>
</dbReference>
<dbReference type="EMBL" id="JTJC03000005">
    <property type="protein sequence ID" value="NHC36541.1"/>
    <property type="molecule type" value="Genomic_DNA"/>
</dbReference>
<dbReference type="PANTHER" id="PTHR43651:SF11">
    <property type="entry name" value="MALTO-OLIGOSYLTREHALOSE TREHALOHYDROLASE"/>
    <property type="match status" value="1"/>
</dbReference>
<evidence type="ECO:0000256" key="6">
    <source>
        <dbReference type="ARBA" id="ARBA00022490"/>
    </source>
</evidence>
<dbReference type="EC" id="3.2.1.141" evidence="14 15"/>
<dbReference type="InterPro" id="IPR006047">
    <property type="entry name" value="GH13_cat_dom"/>
</dbReference>
<evidence type="ECO:0000256" key="17">
    <source>
        <dbReference type="PIRSR" id="PIRSR006337-2"/>
    </source>
</evidence>
<comment type="catalytic activity">
    <reaction evidence="13 15">
        <text>hydrolysis of (1-&gt;4)-alpha-D-glucosidic linkage in 4-alpha-D-[(1-&gt;4)-alpha-D-glucanosyl]n trehalose to yield trehalose and (1-&gt;4)-alpha-D-glucan.</text>
        <dbReference type="EC" id="3.2.1.141"/>
    </reaction>
</comment>
<dbReference type="InterPro" id="IPR017853">
    <property type="entry name" value="GH"/>
</dbReference>
<dbReference type="OrthoDB" id="434929at2"/>
<comment type="similarity">
    <text evidence="4">Belongs to the glycosyl hydrolase 13 family. GlgB subfamily.</text>
</comment>
<evidence type="ECO:0000256" key="5">
    <source>
        <dbReference type="ARBA" id="ARBA00015938"/>
    </source>
</evidence>
<dbReference type="CDD" id="cd02853">
    <property type="entry name" value="E_set_MTHase_like_N"/>
    <property type="match status" value="1"/>
</dbReference>
<evidence type="ECO:0000256" key="9">
    <source>
        <dbReference type="ARBA" id="ARBA00023277"/>
    </source>
</evidence>
<evidence type="ECO:0000256" key="2">
    <source>
        <dbReference type="ARBA" id="ARBA00004496"/>
    </source>
</evidence>
<keyword evidence="21" id="KW-1185">Reference proteome</keyword>
<comment type="caution">
    <text evidence="20">The sequence shown here is derived from an EMBL/GenBank/DDBJ whole genome shotgun (WGS) entry which is preliminary data.</text>
</comment>
<accession>A0A9X5I5Z4</accession>
<protein>
    <recommendedName>
        <fullName evidence="5 14">Malto-oligosyltrehalose trehalohydrolase</fullName>
        <shortName evidence="15">MTHase</shortName>
        <ecNumber evidence="14 15">3.2.1.141</ecNumber>
    </recommendedName>
    <alternativeName>
        <fullName evidence="12 15">4-alpha-D-((1-&gt;4)-alpha-D-glucano)trehalose trehalohydrolase</fullName>
    </alternativeName>
    <alternativeName>
        <fullName evidence="11 15">Maltooligosyl trehalose trehalohydrolase</fullName>
    </alternativeName>
</protein>
<evidence type="ECO:0000256" key="12">
    <source>
        <dbReference type="ARBA" id="ARBA00033284"/>
    </source>
</evidence>
<dbReference type="Pfam" id="PF00128">
    <property type="entry name" value="Alpha-amylase"/>
    <property type="match status" value="1"/>
</dbReference>
<dbReference type="GO" id="GO:0005992">
    <property type="term" value="P:trehalose biosynthetic process"/>
    <property type="evidence" value="ECO:0007669"/>
    <property type="project" value="UniProtKB-UniRule"/>
</dbReference>
<comment type="pathway">
    <text evidence="3 15">Glycan biosynthesis; trehalose biosynthesis.</text>
</comment>
<dbReference type="Proteomes" id="UP000031532">
    <property type="component" value="Unassembled WGS sequence"/>
</dbReference>
<dbReference type="InterPro" id="IPR013780">
    <property type="entry name" value="Glyco_hydro_b"/>
</dbReference>
<comment type="subcellular location">
    <subcellularLocation>
        <location evidence="2 16">Cytoplasm</location>
    </subcellularLocation>
</comment>
<dbReference type="PIRSF" id="PIRSF006337">
    <property type="entry name" value="Trehalose_TreZ"/>
    <property type="match status" value="1"/>
</dbReference>
<dbReference type="InterPro" id="IPR044901">
    <property type="entry name" value="Trehalose_TreZ_E-set_sf"/>
</dbReference>
<dbReference type="PANTHER" id="PTHR43651">
    <property type="entry name" value="1,4-ALPHA-GLUCAN-BRANCHING ENZYME"/>
    <property type="match status" value="1"/>
</dbReference>
<keyword evidence="7" id="KW-0808">Transferase</keyword>
<feature type="binding site" evidence="17">
    <location>
        <begin position="328"/>
        <end position="332"/>
    </location>
    <ligand>
        <name>substrate</name>
    </ligand>
</feature>
<keyword evidence="6" id="KW-0963">Cytoplasm</keyword>
<dbReference type="CDD" id="cd11325">
    <property type="entry name" value="AmyAc_GTHase"/>
    <property type="match status" value="1"/>
</dbReference>
<evidence type="ECO:0000313" key="21">
    <source>
        <dbReference type="Proteomes" id="UP000031532"/>
    </source>
</evidence>
<proteinExistence type="inferred from homology"/>
<dbReference type="InterPro" id="IPR013783">
    <property type="entry name" value="Ig-like_fold"/>
</dbReference>
<evidence type="ECO:0000259" key="19">
    <source>
        <dbReference type="SMART" id="SM00642"/>
    </source>
</evidence>
<evidence type="ECO:0000256" key="13">
    <source>
        <dbReference type="ARBA" id="ARBA00034013"/>
    </source>
</evidence>
<keyword evidence="8 15" id="KW-0378">Hydrolase</keyword>
<comment type="catalytic activity">
    <reaction evidence="1">
        <text>Transfers a segment of a (1-&gt;4)-alpha-D-glucan chain to a primary hydroxy group in a similar glucan chain.</text>
        <dbReference type="EC" id="2.4.1.18"/>
    </reaction>
</comment>
<feature type="domain" description="Glycosyl hydrolase family 13 catalytic" evidence="19">
    <location>
        <begin position="86"/>
        <end position="465"/>
    </location>
</feature>
<dbReference type="Gene3D" id="1.10.10.760">
    <property type="entry name" value="E-set domains of sugar-utilizing enzymes"/>
    <property type="match status" value="1"/>
</dbReference>
<dbReference type="InterPro" id="IPR014756">
    <property type="entry name" value="Ig_E-set"/>
</dbReference>
<evidence type="ECO:0000256" key="15">
    <source>
        <dbReference type="PIRNR" id="PIRNR006337"/>
    </source>
</evidence>
<evidence type="ECO:0000256" key="7">
    <source>
        <dbReference type="ARBA" id="ARBA00022679"/>
    </source>
</evidence>
<reference evidence="20 21" key="1">
    <citation type="journal article" date="2015" name="Genome Announc.">
        <title>Draft Genome Sequence of the Terrestrial Cyanobacterium Scytonema millei VB511283, Isolated from Eastern India.</title>
        <authorList>
            <person name="Sen D."/>
            <person name="Chandrababunaidu M.M."/>
            <person name="Singh D."/>
            <person name="Sanghi N."/>
            <person name="Ghorai A."/>
            <person name="Mishra G.P."/>
            <person name="Madduluri M."/>
            <person name="Adhikary S.P."/>
            <person name="Tripathy S."/>
        </authorList>
    </citation>
    <scope>NUCLEOTIDE SEQUENCE [LARGE SCALE GENOMIC DNA]</scope>
    <source>
        <strain evidence="20 21">VB511283</strain>
    </source>
</reference>
<dbReference type="Gene3D" id="3.20.20.80">
    <property type="entry name" value="Glycosidases"/>
    <property type="match status" value="1"/>
</dbReference>
<sequence>MKIGANYLGGDRCEFIVWGPNIESLGVQIVSPENRFLQMEREGEYWKVVADNIPPGTQYLLEINGGETRPDPASYFQPHGVHKPSQVISHEFTWDDRDWAGVPLESMIIYELHVGTFTPEGTFTTIIPRLSDLKELGVNAIEIMPIAQFPGNIPPDGSCAYRNWGYDGVYPFAVQNSYGTPEELKQLVAACHEQGISVILDVVYNHFGPEGNYTSNFAPYFTQTYRTPWGSAINFDDAHSHNVRHFFLENALYWLREFHIDGLRLDAVHAIYDLGAKHFLAELAEKVREFSEQQGRKYYLIAESDLNDAKIIRPQEVGGYELDAQWSDDFHHALHALLTGDSDGYYQDFGKCEDLAKAYRDTFVYDWKYAPHRQRFHGNSASDRTDLSQFVVCIQNHDQIGNQLLGERLSKLIPFDALKLAAGAVILSPYIPLLFMGEEYAEEAPFTYFVSHSDPDLIKAVREGRKQEFAAFHAVGDPPDPESSKTFLACKMNWEKRQEGKHKVIWSWYQHLIQLRNTIPALTKKERNNIEAGADEQQKIVWWRRWSDDSQILCLMNFNQNDVSFKPEFAQSNWRKILDSADEKWQGSGTIAAEKLTSGEEIKLRSYNFVLYENS</sequence>
<evidence type="ECO:0000256" key="14">
    <source>
        <dbReference type="NCBIfam" id="TIGR02402"/>
    </source>
</evidence>